<keyword evidence="1" id="KW-0472">Membrane</keyword>
<keyword evidence="1" id="KW-1133">Transmembrane helix</keyword>
<organism evidence="2 3">
    <name type="scientific">Spinactinospora alkalitolerans</name>
    <dbReference type="NCBI Taxonomy" id="687207"/>
    <lineage>
        <taxon>Bacteria</taxon>
        <taxon>Bacillati</taxon>
        <taxon>Actinomycetota</taxon>
        <taxon>Actinomycetes</taxon>
        <taxon>Streptosporangiales</taxon>
        <taxon>Nocardiopsidaceae</taxon>
        <taxon>Spinactinospora</taxon>
    </lineage>
</organism>
<name>A0A852U1S0_9ACTN</name>
<comment type="caution">
    <text evidence="2">The sequence shown here is derived from an EMBL/GenBank/DDBJ whole genome shotgun (WGS) entry which is preliminary data.</text>
</comment>
<evidence type="ECO:0000256" key="1">
    <source>
        <dbReference type="SAM" id="Phobius"/>
    </source>
</evidence>
<dbReference type="EMBL" id="JACCCC010000001">
    <property type="protein sequence ID" value="NYE50071.1"/>
    <property type="molecule type" value="Genomic_DNA"/>
</dbReference>
<keyword evidence="3" id="KW-1185">Reference proteome</keyword>
<sequence length="132" mass="14409">MRCSARRSAAACPLWSQGKWAGNGALSEATVGIDRGGPTASDDQRGGAYFRILGLVHTTVAAMAVLFSLSADGSVKALCSGHFYASVYQAGHLRFRESEERERYEGCAGVYLSQGYRAALRARRWLGWDCYY</sequence>
<protein>
    <submittedName>
        <fullName evidence="2">Uncharacterized protein</fullName>
    </submittedName>
</protein>
<proteinExistence type="predicted"/>
<keyword evidence="1" id="KW-0812">Transmembrane</keyword>
<accession>A0A852U1S0</accession>
<evidence type="ECO:0000313" key="2">
    <source>
        <dbReference type="EMBL" id="NYE50071.1"/>
    </source>
</evidence>
<gene>
    <name evidence="2" type="ORF">HDA32_005191</name>
</gene>
<reference evidence="2 3" key="1">
    <citation type="submission" date="2020-07" db="EMBL/GenBank/DDBJ databases">
        <title>Sequencing the genomes of 1000 actinobacteria strains.</title>
        <authorList>
            <person name="Klenk H.-P."/>
        </authorList>
    </citation>
    <scope>NUCLEOTIDE SEQUENCE [LARGE SCALE GENOMIC DNA]</scope>
    <source>
        <strain evidence="2 3">CXB654</strain>
    </source>
</reference>
<dbReference type="AlphaFoldDB" id="A0A852U1S0"/>
<dbReference type="Proteomes" id="UP000589036">
    <property type="component" value="Unassembled WGS sequence"/>
</dbReference>
<evidence type="ECO:0000313" key="3">
    <source>
        <dbReference type="Proteomes" id="UP000589036"/>
    </source>
</evidence>
<feature type="transmembrane region" description="Helical" evidence="1">
    <location>
        <begin position="48"/>
        <end position="69"/>
    </location>
</feature>